<evidence type="ECO:0000256" key="1">
    <source>
        <dbReference type="SAM" id="MobiDB-lite"/>
    </source>
</evidence>
<reference evidence="3 4" key="1">
    <citation type="submission" date="2016-10" db="EMBL/GenBank/DDBJ databases">
        <authorList>
            <person name="de Groot N.N."/>
        </authorList>
    </citation>
    <scope>NUCLEOTIDE SEQUENCE [LARGE SCALE GENOMIC DNA]</scope>
    <source>
        <strain evidence="3 4">DSM 44993</strain>
    </source>
</reference>
<evidence type="ECO:0000259" key="2">
    <source>
        <dbReference type="Pfam" id="PF25547"/>
    </source>
</evidence>
<dbReference type="AlphaFoldDB" id="A0A1H8YCJ1"/>
<evidence type="ECO:0000313" key="3">
    <source>
        <dbReference type="EMBL" id="SEP49802.1"/>
    </source>
</evidence>
<dbReference type="RefSeq" id="WP_091621711.1">
    <property type="nucleotide sequence ID" value="NZ_FOEF01000013.1"/>
</dbReference>
<keyword evidence="4" id="KW-1185">Reference proteome</keyword>
<sequence>MPVAEPPATNGFWPQVKAISGWPETNEDAVTRLAAAWAKGFTAAGQTDSSGVATAWADPAGAAFGAKVGKLGQVGAALGQTMQQMATAVTVFATEVAATKNNIVQAVTPNISVYASFATLPRGAGQVTAQSLVQQVGADVKGLIDQAAARVGATAVGKSQGPWAQPGADGVGLGRARR</sequence>
<gene>
    <name evidence="3" type="ORF">SAMN04489732_113206</name>
</gene>
<dbReference type="Pfam" id="PF25547">
    <property type="entry name" value="WXG100_2"/>
    <property type="match status" value="1"/>
</dbReference>
<evidence type="ECO:0000313" key="4">
    <source>
        <dbReference type="Proteomes" id="UP000198582"/>
    </source>
</evidence>
<dbReference type="Proteomes" id="UP000198582">
    <property type="component" value="Unassembled WGS sequence"/>
</dbReference>
<accession>A0A1H8YCJ1</accession>
<organism evidence="3 4">
    <name type="scientific">Amycolatopsis saalfeldensis</name>
    <dbReference type="NCBI Taxonomy" id="394193"/>
    <lineage>
        <taxon>Bacteria</taxon>
        <taxon>Bacillati</taxon>
        <taxon>Actinomycetota</taxon>
        <taxon>Actinomycetes</taxon>
        <taxon>Pseudonocardiales</taxon>
        <taxon>Pseudonocardiaceae</taxon>
        <taxon>Amycolatopsis</taxon>
    </lineage>
</organism>
<dbReference type="OrthoDB" id="6624031at2"/>
<name>A0A1H8YCJ1_9PSEU</name>
<dbReference type="EMBL" id="FOEF01000013">
    <property type="protein sequence ID" value="SEP49802.1"/>
    <property type="molecule type" value="Genomic_DNA"/>
</dbReference>
<proteinExistence type="predicted"/>
<feature type="compositionally biased region" description="Gly residues" evidence="1">
    <location>
        <begin position="169"/>
        <end position="178"/>
    </location>
</feature>
<feature type="region of interest" description="Disordered" evidence="1">
    <location>
        <begin position="155"/>
        <end position="178"/>
    </location>
</feature>
<dbReference type="InterPro" id="IPR057746">
    <property type="entry name" value="CpnT-like_N"/>
</dbReference>
<protein>
    <recommendedName>
        <fullName evidence="2">Outer membrane channel protein CpnT-like N-terminal domain-containing protein</fullName>
    </recommendedName>
</protein>
<feature type="domain" description="Outer membrane channel protein CpnT-like N-terminal" evidence="2">
    <location>
        <begin position="3"/>
        <end position="137"/>
    </location>
</feature>